<dbReference type="AlphaFoldDB" id="A0A1H6RM29"/>
<name>A0A1H6RM29_9BURK</name>
<sequence length="79" mass="8530">MQAGRNWGYVKSFLASHLDGAAKSAWAEEDQTIPLMPRGRGKGLSMIFGRPPYNGFAPAHWRDPIKFPTNSASGAPLSG</sequence>
<reference evidence="2" key="1">
    <citation type="submission" date="2016-10" db="EMBL/GenBank/DDBJ databases">
        <authorList>
            <person name="Varghese N."/>
            <person name="Submissions S."/>
        </authorList>
    </citation>
    <scope>NUCLEOTIDE SEQUENCE [LARGE SCALE GENOMIC DNA]</scope>
    <source>
        <strain evidence="2">LMG 26031</strain>
    </source>
</reference>
<organism evidence="1 2">
    <name type="scientific">Paraburkholderia diazotrophica</name>
    <dbReference type="NCBI Taxonomy" id="667676"/>
    <lineage>
        <taxon>Bacteria</taxon>
        <taxon>Pseudomonadati</taxon>
        <taxon>Pseudomonadota</taxon>
        <taxon>Betaproteobacteria</taxon>
        <taxon>Burkholderiales</taxon>
        <taxon>Burkholderiaceae</taxon>
        <taxon>Paraburkholderia</taxon>
    </lineage>
</organism>
<keyword evidence="2" id="KW-1185">Reference proteome</keyword>
<gene>
    <name evidence="1" type="ORF">SAMN05192539_1002155</name>
</gene>
<dbReference type="Proteomes" id="UP000198866">
    <property type="component" value="Unassembled WGS sequence"/>
</dbReference>
<protein>
    <submittedName>
        <fullName evidence="1">Uncharacterized protein</fullName>
    </submittedName>
</protein>
<accession>A0A1H6RM29</accession>
<evidence type="ECO:0000313" key="1">
    <source>
        <dbReference type="EMBL" id="SEI52262.1"/>
    </source>
</evidence>
<proteinExistence type="predicted"/>
<dbReference type="EMBL" id="FNYE01000002">
    <property type="protein sequence ID" value="SEI52262.1"/>
    <property type="molecule type" value="Genomic_DNA"/>
</dbReference>
<evidence type="ECO:0000313" key="2">
    <source>
        <dbReference type="Proteomes" id="UP000198866"/>
    </source>
</evidence>